<evidence type="ECO:0000313" key="2">
    <source>
        <dbReference type="Proteomes" id="UP001165186"/>
    </source>
</evidence>
<accession>A0ACB5S5W9</accession>
<proteinExistence type="predicted"/>
<name>A0ACB5S5W9_9PEZI</name>
<keyword evidence="2" id="KW-1185">Reference proteome</keyword>
<evidence type="ECO:0000313" key="1">
    <source>
        <dbReference type="EMBL" id="GME28153.1"/>
    </source>
</evidence>
<comment type="caution">
    <text evidence="1">The sequence shown here is derived from an EMBL/GenBank/DDBJ whole genome shotgun (WGS) entry which is preliminary data.</text>
</comment>
<sequence length="196" mass="20996">MPPKRRAAPATKPAPKQRRSALARTHNLTAAQETALREAFALFAIPHPSPGDAATPDAASMGVLPRGDARRALIALGIDMGPGATREMFEIVDPEGEGWVGWDGFVAYAAAVGMGGGEVDEEVRKAFGLFTKGAARRITVADLRRVARELREEVDEEVLWDMVVEANGERRTKEGVGSGVGLEEFEAVMRRAGVFG</sequence>
<reference evidence="1" key="1">
    <citation type="submission" date="2024-09" db="EMBL/GenBank/DDBJ databases">
        <title>Draft Genome Sequences of Neofusicoccum parvum.</title>
        <authorList>
            <person name="Ashida A."/>
            <person name="Camagna M."/>
            <person name="Tanaka A."/>
            <person name="Takemoto D."/>
        </authorList>
    </citation>
    <scope>NUCLEOTIDE SEQUENCE</scope>
    <source>
        <strain evidence="1">PPO83</strain>
    </source>
</reference>
<organism evidence="1 2">
    <name type="scientific">Neofusicoccum parvum</name>
    <dbReference type="NCBI Taxonomy" id="310453"/>
    <lineage>
        <taxon>Eukaryota</taxon>
        <taxon>Fungi</taxon>
        <taxon>Dikarya</taxon>
        <taxon>Ascomycota</taxon>
        <taxon>Pezizomycotina</taxon>
        <taxon>Dothideomycetes</taxon>
        <taxon>Dothideomycetes incertae sedis</taxon>
        <taxon>Botryosphaeriales</taxon>
        <taxon>Botryosphaeriaceae</taxon>
        <taxon>Neofusicoccum</taxon>
    </lineage>
</organism>
<dbReference type="EMBL" id="BSXG01000045">
    <property type="protein sequence ID" value="GME28153.1"/>
    <property type="molecule type" value="Genomic_DNA"/>
</dbReference>
<gene>
    <name evidence="1" type="primary">g5237</name>
    <name evidence="1" type="ORF">NpPPO83_00005237</name>
</gene>
<dbReference type="Proteomes" id="UP001165186">
    <property type="component" value="Unassembled WGS sequence"/>
</dbReference>
<protein>
    <submittedName>
        <fullName evidence="1">Ef-hand superfamily ca2+-modulated protein</fullName>
    </submittedName>
</protein>